<accession>A0A1C0Y554</accession>
<dbReference type="EMBL" id="MASJ01000042">
    <property type="protein sequence ID" value="OCS82266.1"/>
    <property type="molecule type" value="Genomic_DNA"/>
</dbReference>
<organism evidence="1 2">
    <name type="scientific">Caryophanon tenue</name>
    <dbReference type="NCBI Taxonomy" id="33978"/>
    <lineage>
        <taxon>Bacteria</taxon>
        <taxon>Bacillati</taxon>
        <taxon>Bacillota</taxon>
        <taxon>Bacilli</taxon>
        <taxon>Bacillales</taxon>
        <taxon>Caryophanaceae</taxon>
        <taxon>Caryophanon</taxon>
    </lineage>
</organism>
<keyword evidence="2" id="KW-1185">Reference proteome</keyword>
<sequence>MDKSLLKIQESFIKEMQKREFYKSIETKEKLFSKIDAMIEEFVKPVLAYDESVYERTKLNDSLVNYVLLDRNFELKVDNDLVTLTNIKYREEVLRVNYSSGKPQKLRINYSPELLTLKHMEDAIAKCLKDKDLSW</sequence>
<evidence type="ECO:0000313" key="1">
    <source>
        <dbReference type="EMBL" id="OCS82266.1"/>
    </source>
</evidence>
<gene>
    <name evidence="1" type="ORF">A6M13_07470</name>
</gene>
<comment type="caution">
    <text evidence="1">The sequence shown here is derived from an EMBL/GenBank/DDBJ whole genome shotgun (WGS) entry which is preliminary data.</text>
</comment>
<dbReference type="STRING" id="33978.A6M13_07470"/>
<protein>
    <submittedName>
        <fullName evidence="1">Uncharacterized protein</fullName>
    </submittedName>
</protein>
<dbReference type="RefSeq" id="WP_066548592.1">
    <property type="nucleotide sequence ID" value="NZ_MASJ01000042.1"/>
</dbReference>
<dbReference type="Proteomes" id="UP000093199">
    <property type="component" value="Unassembled WGS sequence"/>
</dbReference>
<evidence type="ECO:0000313" key="2">
    <source>
        <dbReference type="Proteomes" id="UP000093199"/>
    </source>
</evidence>
<dbReference type="AlphaFoldDB" id="A0A1C0Y554"/>
<reference evidence="1 2" key="1">
    <citation type="submission" date="2016-07" db="EMBL/GenBank/DDBJ databases">
        <title>Caryophanon tenue genome sequencing.</title>
        <authorList>
            <person name="Verma A."/>
            <person name="Pal Y."/>
            <person name="Krishnamurthi S."/>
        </authorList>
    </citation>
    <scope>NUCLEOTIDE SEQUENCE [LARGE SCALE GENOMIC DNA]</scope>
    <source>
        <strain evidence="1 2">DSM 14152</strain>
    </source>
</reference>
<name>A0A1C0Y554_9BACL</name>
<proteinExistence type="predicted"/>